<organism evidence="6 7">
    <name type="scientific">Nyssa sinensis</name>
    <dbReference type="NCBI Taxonomy" id="561372"/>
    <lineage>
        <taxon>Eukaryota</taxon>
        <taxon>Viridiplantae</taxon>
        <taxon>Streptophyta</taxon>
        <taxon>Embryophyta</taxon>
        <taxon>Tracheophyta</taxon>
        <taxon>Spermatophyta</taxon>
        <taxon>Magnoliopsida</taxon>
        <taxon>eudicotyledons</taxon>
        <taxon>Gunneridae</taxon>
        <taxon>Pentapetalae</taxon>
        <taxon>asterids</taxon>
        <taxon>Cornales</taxon>
        <taxon>Nyssaceae</taxon>
        <taxon>Nyssa</taxon>
    </lineage>
</organism>
<evidence type="ECO:0000256" key="4">
    <source>
        <dbReference type="ARBA" id="ARBA00022729"/>
    </source>
</evidence>
<dbReference type="Pfam" id="PF01704">
    <property type="entry name" value="UDPGP"/>
    <property type="match status" value="1"/>
</dbReference>
<dbReference type="GO" id="GO:0070569">
    <property type="term" value="F:uridylyltransferase activity"/>
    <property type="evidence" value="ECO:0007669"/>
    <property type="project" value="InterPro"/>
</dbReference>
<comment type="similarity">
    <text evidence="1">Belongs to the COBRA family.</text>
</comment>
<dbReference type="GO" id="GO:0052324">
    <property type="term" value="P:plant-type cell wall cellulose biosynthetic process"/>
    <property type="evidence" value="ECO:0007669"/>
    <property type="project" value="TreeGrafter"/>
</dbReference>
<proteinExistence type="inferred from homology"/>
<dbReference type="Proteomes" id="UP000325577">
    <property type="component" value="Linkage Group LG8"/>
</dbReference>
<keyword evidence="5" id="KW-0325">Glycoprotein</keyword>
<keyword evidence="4" id="KW-0732">Signal</keyword>
<name>A0A5J4ZFQ7_9ASTE</name>
<protein>
    <submittedName>
        <fullName evidence="6">Uncharacterized protein</fullName>
    </submittedName>
</protein>
<evidence type="ECO:0000256" key="3">
    <source>
        <dbReference type="ARBA" id="ARBA00022695"/>
    </source>
</evidence>
<dbReference type="InterPro" id="IPR006918">
    <property type="entry name" value="COBRA_pln"/>
</dbReference>
<dbReference type="GO" id="GO:0005886">
    <property type="term" value="C:plasma membrane"/>
    <property type="evidence" value="ECO:0007669"/>
    <property type="project" value="TreeGrafter"/>
</dbReference>
<evidence type="ECO:0000313" key="7">
    <source>
        <dbReference type="Proteomes" id="UP000325577"/>
    </source>
</evidence>
<keyword evidence="2" id="KW-0808">Transferase</keyword>
<reference evidence="6 7" key="1">
    <citation type="submission" date="2019-09" db="EMBL/GenBank/DDBJ databases">
        <title>A chromosome-level genome assembly of the Chinese tupelo Nyssa sinensis.</title>
        <authorList>
            <person name="Yang X."/>
            <person name="Kang M."/>
            <person name="Yang Y."/>
            <person name="Xiong H."/>
            <person name="Wang M."/>
            <person name="Zhang Z."/>
            <person name="Wang Z."/>
            <person name="Wu H."/>
            <person name="Ma T."/>
            <person name="Liu J."/>
            <person name="Xi Z."/>
        </authorList>
    </citation>
    <scope>NUCLEOTIDE SEQUENCE [LARGE SCALE GENOMIC DNA]</scope>
    <source>
        <strain evidence="6">J267</strain>
        <tissue evidence="6">Leaf</tissue>
    </source>
</reference>
<dbReference type="AlphaFoldDB" id="A0A5J4ZFQ7"/>
<dbReference type="InterPro" id="IPR002618">
    <property type="entry name" value="UDPGP_fam"/>
</dbReference>
<evidence type="ECO:0000256" key="5">
    <source>
        <dbReference type="ARBA" id="ARBA00023180"/>
    </source>
</evidence>
<evidence type="ECO:0000256" key="1">
    <source>
        <dbReference type="ARBA" id="ARBA00005507"/>
    </source>
</evidence>
<keyword evidence="3" id="KW-0548">Nucleotidyltransferase</keyword>
<accession>A0A5J4ZFQ7</accession>
<sequence length="379" mass="41957">MLPPTTSSLDLSGALKAPKNDVSEGLMVFEQFTGVNGIGFYATETFVAAGSYSYKRRNINGQILKKSTCHDVDSWDISRLSANRSFFLPQGAYDPLDPFGNITINNVLDTRWVCVTMSNFQMFQHIMTPGWTLGWTWAKKEVIWFMVGAQATEQGDCSNFKGAVSHCCGVVAARGQDPSSSVSAFQVSVCPLCLVRTRVTCGPAKIVPSRVFLSADGRQKSQGLMTWNVTCTYSQFLATKNPTSRVSSSFHNDTIIPCLRKSSKKVEKERKAYLLLAALCPYLCLLPPCSSCACGFQNKNGLIIEELQHIKQRKASMGNKVFVFSHESLLPASDEFLKRRLLNINSSETKEMLDKLLVLKLDCDLGTKMGFNGPKYKDV</sequence>
<keyword evidence="7" id="KW-1185">Reference proteome</keyword>
<evidence type="ECO:0000256" key="2">
    <source>
        <dbReference type="ARBA" id="ARBA00022679"/>
    </source>
</evidence>
<gene>
    <name evidence="6" type="ORF">F0562_017634</name>
</gene>
<dbReference type="EMBL" id="CM018051">
    <property type="protein sequence ID" value="KAA8517360.1"/>
    <property type="molecule type" value="Genomic_DNA"/>
</dbReference>
<dbReference type="PANTHER" id="PTHR31673:SF23">
    <property type="entry name" value="COBRA-LIKE PROTEIN 4"/>
    <property type="match status" value="1"/>
</dbReference>
<dbReference type="GO" id="GO:0010215">
    <property type="term" value="P:cellulose microfibril organization"/>
    <property type="evidence" value="ECO:0007669"/>
    <property type="project" value="InterPro"/>
</dbReference>
<dbReference type="Pfam" id="PF04833">
    <property type="entry name" value="COBRA"/>
    <property type="match status" value="1"/>
</dbReference>
<dbReference type="PANTHER" id="PTHR31673">
    <property type="entry name" value="PROTEIN COBRA"/>
    <property type="match status" value="1"/>
</dbReference>
<evidence type="ECO:0000313" key="6">
    <source>
        <dbReference type="EMBL" id="KAA8517360.1"/>
    </source>
</evidence>